<keyword evidence="2" id="KW-1185">Reference proteome</keyword>
<dbReference type="EMBL" id="ML208268">
    <property type="protein sequence ID" value="TFK74382.1"/>
    <property type="molecule type" value="Genomic_DNA"/>
</dbReference>
<sequence>MISAQSAQSAASLSSATSSQGLMQQPVASTSTNKRRFLPAWMKWRRTPKAPKSSGRSSLVPTLTSVDTSGSSWNLLHPEDPSSMHSHSPRSSCSSMQDESRSVSENTNLHSDETTSTTMLFSQPVVNSSQLQPPTTSHPNNSKYSFNGQYVPAPATNADIGGSKWVDSFQAKATRKTFFRSSQAFRLPDSPNEK</sequence>
<proteinExistence type="predicted"/>
<evidence type="ECO:0000313" key="2">
    <source>
        <dbReference type="Proteomes" id="UP000308600"/>
    </source>
</evidence>
<reference evidence="1 2" key="1">
    <citation type="journal article" date="2019" name="Nat. Ecol. Evol.">
        <title>Megaphylogeny resolves global patterns of mushroom evolution.</title>
        <authorList>
            <person name="Varga T."/>
            <person name="Krizsan K."/>
            <person name="Foldi C."/>
            <person name="Dima B."/>
            <person name="Sanchez-Garcia M."/>
            <person name="Sanchez-Ramirez S."/>
            <person name="Szollosi G.J."/>
            <person name="Szarkandi J.G."/>
            <person name="Papp V."/>
            <person name="Albert L."/>
            <person name="Andreopoulos W."/>
            <person name="Angelini C."/>
            <person name="Antonin V."/>
            <person name="Barry K.W."/>
            <person name="Bougher N.L."/>
            <person name="Buchanan P."/>
            <person name="Buyck B."/>
            <person name="Bense V."/>
            <person name="Catcheside P."/>
            <person name="Chovatia M."/>
            <person name="Cooper J."/>
            <person name="Damon W."/>
            <person name="Desjardin D."/>
            <person name="Finy P."/>
            <person name="Geml J."/>
            <person name="Haridas S."/>
            <person name="Hughes K."/>
            <person name="Justo A."/>
            <person name="Karasinski D."/>
            <person name="Kautmanova I."/>
            <person name="Kiss B."/>
            <person name="Kocsube S."/>
            <person name="Kotiranta H."/>
            <person name="LaButti K.M."/>
            <person name="Lechner B.E."/>
            <person name="Liimatainen K."/>
            <person name="Lipzen A."/>
            <person name="Lukacs Z."/>
            <person name="Mihaltcheva S."/>
            <person name="Morgado L.N."/>
            <person name="Niskanen T."/>
            <person name="Noordeloos M.E."/>
            <person name="Ohm R.A."/>
            <person name="Ortiz-Santana B."/>
            <person name="Ovrebo C."/>
            <person name="Racz N."/>
            <person name="Riley R."/>
            <person name="Savchenko A."/>
            <person name="Shiryaev A."/>
            <person name="Soop K."/>
            <person name="Spirin V."/>
            <person name="Szebenyi C."/>
            <person name="Tomsovsky M."/>
            <person name="Tulloss R.E."/>
            <person name="Uehling J."/>
            <person name="Grigoriev I.V."/>
            <person name="Vagvolgyi C."/>
            <person name="Papp T."/>
            <person name="Martin F.M."/>
            <person name="Miettinen O."/>
            <person name="Hibbett D.S."/>
            <person name="Nagy L.G."/>
        </authorList>
    </citation>
    <scope>NUCLEOTIDE SEQUENCE [LARGE SCALE GENOMIC DNA]</scope>
    <source>
        <strain evidence="1 2">NL-1719</strain>
    </source>
</reference>
<accession>A0ACD3B9P6</accession>
<organism evidence="1 2">
    <name type="scientific">Pluteus cervinus</name>
    <dbReference type="NCBI Taxonomy" id="181527"/>
    <lineage>
        <taxon>Eukaryota</taxon>
        <taxon>Fungi</taxon>
        <taxon>Dikarya</taxon>
        <taxon>Basidiomycota</taxon>
        <taxon>Agaricomycotina</taxon>
        <taxon>Agaricomycetes</taxon>
        <taxon>Agaricomycetidae</taxon>
        <taxon>Agaricales</taxon>
        <taxon>Pluteineae</taxon>
        <taxon>Pluteaceae</taxon>
        <taxon>Pluteus</taxon>
    </lineage>
</organism>
<dbReference type="Proteomes" id="UP000308600">
    <property type="component" value="Unassembled WGS sequence"/>
</dbReference>
<gene>
    <name evidence="1" type="ORF">BDN72DRAFT_833287</name>
</gene>
<name>A0ACD3B9P6_9AGAR</name>
<protein>
    <submittedName>
        <fullName evidence="1">Uncharacterized protein</fullName>
    </submittedName>
</protein>
<evidence type="ECO:0000313" key="1">
    <source>
        <dbReference type="EMBL" id="TFK74382.1"/>
    </source>
</evidence>